<keyword evidence="3" id="KW-1185">Reference proteome</keyword>
<dbReference type="EMBL" id="KN817575">
    <property type="protein sequence ID" value="KJA19640.1"/>
    <property type="molecule type" value="Genomic_DNA"/>
</dbReference>
<reference evidence="3" key="1">
    <citation type="submission" date="2014-04" db="EMBL/GenBank/DDBJ databases">
        <title>Evolutionary Origins and Diversification of the Mycorrhizal Mutualists.</title>
        <authorList>
            <consortium name="DOE Joint Genome Institute"/>
            <consortium name="Mycorrhizal Genomics Consortium"/>
            <person name="Kohler A."/>
            <person name="Kuo A."/>
            <person name="Nagy L.G."/>
            <person name="Floudas D."/>
            <person name="Copeland A."/>
            <person name="Barry K.W."/>
            <person name="Cichocki N."/>
            <person name="Veneault-Fourrey C."/>
            <person name="LaButti K."/>
            <person name="Lindquist E.A."/>
            <person name="Lipzen A."/>
            <person name="Lundell T."/>
            <person name="Morin E."/>
            <person name="Murat C."/>
            <person name="Riley R."/>
            <person name="Ohm R."/>
            <person name="Sun H."/>
            <person name="Tunlid A."/>
            <person name="Henrissat B."/>
            <person name="Grigoriev I.V."/>
            <person name="Hibbett D.S."/>
            <person name="Martin F."/>
        </authorList>
    </citation>
    <scope>NUCLEOTIDE SEQUENCE [LARGE SCALE GENOMIC DNA]</scope>
    <source>
        <strain evidence="3">FD-334 SS-4</strain>
    </source>
</reference>
<dbReference type="OrthoDB" id="3048720at2759"/>
<sequence>MPVAVGKKWSSSTVASKLEAFSIAGCNVINLNRTSQQKANHLKREICNAITSNLVAITGNTKAIVQYTNYEEAIVLKYGIEMVKKRKTRKDVGSKRKTTEDNDGSERPQKCIRSQDTVYDSNDDAAPPSNSGNTSTALAPTVPESNPASA</sequence>
<feature type="compositionally biased region" description="Polar residues" evidence="1">
    <location>
        <begin position="128"/>
        <end position="150"/>
    </location>
</feature>
<name>A0A0D2PHX1_HYPSF</name>
<dbReference type="Proteomes" id="UP000054270">
    <property type="component" value="Unassembled WGS sequence"/>
</dbReference>
<dbReference type="AlphaFoldDB" id="A0A0D2PHX1"/>
<accession>A0A0D2PHX1</accession>
<feature type="compositionally biased region" description="Basic and acidic residues" evidence="1">
    <location>
        <begin position="90"/>
        <end position="109"/>
    </location>
</feature>
<protein>
    <submittedName>
        <fullName evidence="2">Uncharacterized protein</fullName>
    </submittedName>
</protein>
<proteinExistence type="predicted"/>
<evidence type="ECO:0000313" key="2">
    <source>
        <dbReference type="EMBL" id="KJA19640.1"/>
    </source>
</evidence>
<gene>
    <name evidence="2" type="ORF">HYPSUDRAFT_204382</name>
</gene>
<evidence type="ECO:0000256" key="1">
    <source>
        <dbReference type="SAM" id="MobiDB-lite"/>
    </source>
</evidence>
<evidence type="ECO:0000313" key="3">
    <source>
        <dbReference type="Proteomes" id="UP000054270"/>
    </source>
</evidence>
<feature type="region of interest" description="Disordered" evidence="1">
    <location>
        <begin position="85"/>
        <end position="150"/>
    </location>
</feature>
<organism evidence="2 3">
    <name type="scientific">Hypholoma sublateritium (strain FD-334 SS-4)</name>
    <dbReference type="NCBI Taxonomy" id="945553"/>
    <lineage>
        <taxon>Eukaryota</taxon>
        <taxon>Fungi</taxon>
        <taxon>Dikarya</taxon>
        <taxon>Basidiomycota</taxon>
        <taxon>Agaricomycotina</taxon>
        <taxon>Agaricomycetes</taxon>
        <taxon>Agaricomycetidae</taxon>
        <taxon>Agaricales</taxon>
        <taxon>Agaricineae</taxon>
        <taxon>Strophariaceae</taxon>
        <taxon>Hypholoma</taxon>
    </lineage>
</organism>